<proteinExistence type="predicted"/>
<organism evidence="2">
    <name type="scientific">Parabacteroides merdae</name>
    <dbReference type="NCBI Taxonomy" id="46503"/>
    <lineage>
        <taxon>Bacteria</taxon>
        <taxon>Pseudomonadati</taxon>
        <taxon>Bacteroidota</taxon>
        <taxon>Bacteroidia</taxon>
        <taxon>Bacteroidales</taxon>
        <taxon>Tannerellaceae</taxon>
        <taxon>Parabacteroides</taxon>
    </lineage>
</organism>
<keyword evidence="1" id="KW-0812">Transmembrane</keyword>
<evidence type="ECO:0000313" key="2">
    <source>
        <dbReference type="EMBL" id="VYU04944.1"/>
    </source>
</evidence>
<dbReference type="AlphaFoldDB" id="A0A6N3BP52"/>
<accession>A0A6N3BP52</accession>
<feature type="transmembrane region" description="Helical" evidence="1">
    <location>
        <begin position="6"/>
        <end position="25"/>
    </location>
</feature>
<name>A0A6N3BP52_9BACT</name>
<keyword evidence="1" id="KW-0472">Membrane</keyword>
<dbReference type="EMBL" id="CACRUV010000017">
    <property type="protein sequence ID" value="VYU04944.1"/>
    <property type="molecule type" value="Genomic_DNA"/>
</dbReference>
<keyword evidence="1" id="KW-1133">Transmembrane helix</keyword>
<reference evidence="2" key="1">
    <citation type="submission" date="2019-11" db="EMBL/GenBank/DDBJ databases">
        <authorList>
            <person name="Feng L."/>
        </authorList>
    </citation>
    <scope>NUCLEOTIDE SEQUENCE</scope>
    <source>
        <strain evidence="2">PmerdaeLFYP103</strain>
    </source>
</reference>
<evidence type="ECO:0000256" key="1">
    <source>
        <dbReference type="SAM" id="Phobius"/>
    </source>
</evidence>
<gene>
    <name evidence="2" type="ORF">PMLFYP103_01078</name>
</gene>
<sequence>MVTGVFLFIEISYMLLLSCPIKYFFKLVIRNTQNFFYHLLFPIGKIHRFSFLKRVKLKIFCSQITAIFHFSQNGCKF</sequence>
<protein>
    <submittedName>
        <fullName evidence="2">Uncharacterized protein</fullName>
    </submittedName>
</protein>